<dbReference type="EMBL" id="BAAAMK010000001">
    <property type="protein sequence ID" value="GAA1938956.1"/>
    <property type="molecule type" value="Genomic_DNA"/>
</dbReference>
<dbReference type="RefSeq" id="WP_157415193.1">
    <property type="nucleotide sequence ID" value="NZ_BAAAMK010000001.1"/>
</dbReference>
<protein>
    <submittedName>
        <fullName evidence="2">Uncharacterized protein</fullName>
    </submittedName>
</protein>
<feature type="coiled-coil region" evidence="1">
    <location>
        <begin position="392"/>
        <end position="440"/>
    </location>
</feature>
<evidence type="ECO:0000313" key="3">
    <source>
        <dbReference type="Proteomes" id="UP001499954"/>
    </source>
</evidence>
<accession>A0ABN2PZ77</accession>
<comment type="caution">
    <text evidence="2">The sequence shown here is derived from an EMBL/GenBank/DDBJ whole genome shotgun (WGS) entry which is preliminary data.</text>
</comment>
<sequence length="630" mass="69136">MAAGYRSVLRLGDQVDAVATAESQLRSWLAEKARGRSALVRADWDGAGAIDLGAAARLIVTHADRAEDSSRRRLYRLEETNAAGTFIVSVFALSLPHAHEDRRQTLVIDVAIEGTDDTDVVDRVDPPRLVTALLETVDAWDGSTRLSGKPRAIRSADVRELLDAITDPERSATVIVAGSLGPETDEVWSRTVESLTKQSVGVASTFVVYADAMEEVLHALPPSHEVRPGSVRTYAPRVELDDPDDGVRHRFLGPATLARSVAGTRVARPLTKIHAAAARRRLVEQDLPADIRRGVDLLRKAAVTQERLSKVDRIVATARETLPVNAAGSSPVVESTAVAQTQAMTGAAQVPVSESLVAKLAKMVRRWFDRELAGVDDLEALDALLTTQNSEVAVAVEQLDEAADRQLQLEAELRDARVRLEELDLELALVTDDLREAARETQILRRNLILADRAEDTHVGFAPVEWQAPTTVEELVARITSGEEEHVALERVVFTGDVDAALEVDKRDPHGRYAAALWDYVHVLYDYVGARTSGDLAGNVHTYLTDDRVDGYKCSPERHAGTESESVLSNRAWREERVLPVPGGKVLMDAHFKPTHRDTFAPRMHYHDDVAESGRVYIGYIGRHLSNTKS</sequence>
<evidence type="ECO:0000256" key="1">
    <source>
        <dbReference type="SAM" id="Coils"/>
    </source>
</evidence>
<name>A0ABN2PZ77_9MICO</name>
<keyword evidence="1" id="KW-0175">Coiled coil</keyword>
<reference evidence="2 3" key="1">
    <citation type="journal article" date="2019" name="Int. J. Syst. Evol. Microbiol.">
        <title>The Global Catalogue of Microorganisms (GCM) 10K type strain sequencing project: providing services to taxonomists for standard genome sequencing and annotation.</title>
        <authorList>
            <consortium name="The Broad Institute Genomics Platform"/>
            <consortium name="The Broad Institute Genome Sequencing Center for Infectious Disease"/>
            <person name="Wu L."/>
            <person name="Ma J."/>
        </authorList>
    </citation>
    <scope>NUCLEOTIDE SEQUENCE [LARGE SCALE GENOMIC DNA]</scope>
    <source>
        <strain evidence="2 3">JCM 13584</strain>
    </source>
</reference>
<keyword evidence="3" id="KW-1185">Reference proteome</keyword>
<proteinExistence type="predicted"/>
<organism evidence="2 3">
    <name type="scientific">Agromyces allii</name>
    <dbReference type="NCBI Taxonomy" id="393607"/>
    <lineage>
        <taxon>Bacteria</taxon>
        <taxon>Bacillati</taxon>
        <taxon>Actinomycetota</taxon>
        <taxon>Actinomycetes</taxon>
        <taxon>Micrococcales</taxon>
        <taxon>Microbacteriaceae</taxon>
        <taxon>Agromyces</taxon>
    </lineage>
</organism>
<gene>
    <name evidence="2" type="ORF">GCM10009717_01680</name>
</gene>
<evidence type="ECO:0000313" key="2">
    <source>
        <dbReference type="EMBL" id="GAA1938956.1"/>
    </source>
</evidence>
<dbReference type="Proteomes" id="UP001499954">
    <property type="component" value="Unassembled WGS sequence"/>
</dbReference>